<evidence type="ECO:0000313" key="9">
    <source>
        <dbReference type="Proteomes" id="UP000000466"/>
    </source>
</evidence>
<dbReference type="PROSITE" id="PS50850">
    <property type="entry name" value="MFS"/>
    <property type="match status" value="1"/>
</dbReference>
<dbReference type="PANTHER" id="PTHR23502:SF132">
    <property type="entry name" value="POLYAMINE TRANSPORTER 2-RELATED"/>
    <property type="match status" value="1"/>
</dbReference>
<evidence type="ECO:0000256" key="2">
    <source>
        <dbReference type="ARBA" id="ARBA00022448"/>
    </source>
</evidence>
<feature type="domain" description="Major facilitator superfamily (MFS) profile" evidence="7">
    <location>
        <begin position="1"/>
        <end position="390"/>
    </location>
</feature>
<dbReference type="OrthoDB" id="9812221at2"/>
<feature type="transmembrane region" description="Helical" evidence="6">
    <location>
        <begin position="248"/>
        <end position="266"/>
    </location>
</feature>
<dbReference type="RefSeq" id="WP_015048438.1">
    <property type="nucleotide sequence ID" value="NC_018868.3"/>
</dbReference>
<feature type="transmembrane region" description="Helical" evidence="6">
    <location>
        <begin position="217"/>
        <end position="242"/>
    </location>
</feature>
<keyword evidence="9" id="KW-1185">Reference proteome</keyword>
<dbReference type="GO" id="GO:1990961">
    <property type="term" value="P:xenobiotic detoxification by transmembrane export across the plasma membrane"/>
    <property type="evidence" value="ECO:0007669"/>
    <property type="project" value="TreeGrafter"/>
</dbReference>
<feature type="transmembrane region" description="Helical" evidence="6">
    <location>
        <begin position="278"/>
        <end position="303"/>
    </location>
</feature>
<dbReference type="AlphaFoldDB" id="K4KPV5"/>
<feature type="transmembrane region" description="Helical" evidence="6">
    <location>
        <begin position="102"/>
        <end position="122"/>
    </location>
</feature>
<evidence type="ECO:0000256" key="5">
    <source>
        <dbReference type="ARBA" id="ARBA00023136"/>
    </source>
</evidence>
<feature type="transmembrane region" description="Helical" evidence="6">
    <location>
        <begin position="309"/>
        <end position="334"/>
    </location>
</feature>
<keyword evidence="5 6" id="KW-0472">Membrane</keyword>
<dbReference type="InterPro" id="IPR036259">
    <property type="entry name" value="MFS_trans_sf"/>
</dbReference>
<keyword evidence="3 6" id="KW-0812">Transmembrane</keyword>
<dbReference type="KEGG" id="saga:M5M_15765"/>
<comment type="subcellular location">
    <subcellularLocation>
        <location evidence="1">Membrane</location>
        <topology evidence="1">Multi-pass membrane protein</topology>
    </subcellularLocation>
</comment>
<evidence type="ECO:0000313" key="8">
    <source>
        <dbReference type="EMBL" id="AFV00286.1"/>
    </source>
</evidence>
<sequence>MSPRYLTPFIAALVALSPLAMDSYLPAMPLLAAHFGVSDAALSWTISNFLLGLAAGQLLGGAASDQKGRRLVLLTGLCLFVLSSLALSLADSLLAANSWRLLQGFAGGVVMVASTAMVKDVTPPDQLAAQITQIVFVVMLTPIVAPIVGSLMLPLGWRSIFLLSFGAALIMLVLAWWKVAETAAQYTNRLSLRDGMAQYVYIWRFELDGVRMVRWQALSLSCSALLSLVFVTLSSPLLMGYYQLSADMFPYAFGCFAVSILIGNRIGKWMVGRYTPLVIFRAGLLVQSVAVASLLLAATLISVPLWLCLVLFMTAIGTGSAIGPSGTSLFLNLLDKYYGSATAYETTQRFTLGALLGSAAVALPFDLVLSGALVMSLSLLVSILAYWRVSAHWPAEYRQ</sequence>
<reference evidence="8 9" key="1">
    <citation type="journal article" date="2013" name="Genome Announc.">
        <title>Complete genome sequence of Simiduia agarivorans SA1(T), a marine bacterium able to degrade a variety of polysaccharides.</title>
        <authorList>
            <person name="Lin S.Y."/>
            <person name="Shieh W.Y."/>
            <person name="Chen J.S."/>
            <person name="Tang S.L."/>
        </authorList>
    </citation>
    <scope>NUCLEOTIDE SEQUENCE [LARGE SCALE GENOMIC DNA]</scope>
    <source>
        <strain evidence="9">DSM 21679 / JCM 13881 / BCRC 17597 / SA1</strain>
    </source>
</reference>
<dbReference type="GO" id="GO:0005886">
    <property type="term" value="C:plasma membrane"/>
    <property type="evidence" value="ECO:0007669"/>
    <property type="project" value="TreeGrafter"/>
</dbReference>
<dbReference type="HOGENOM" id="CLU_001265_47_0_6"/>
<evidence type="ECO:0000256" key="3">
    <source>
        <dbReference type="ARBA" id="ARBA00022692"/>
    </source>
</evidence>
<organism evidence="8 9">
    <name type="scientific">Simiduia agarivorans (strain DSM 21679 / JCM 13881 / BCRC 17597 / SA1)</name>
    <dbReference type="NCBI Taxonomy" id="1117647"/>
    <lineage>
        <taxon>Bacteria</taxon>
        <taxon>Pseudomonadati</taxon>
        <taxon>Pseudomonadota</taxon>
        <taxon>Gammaproteobacteria</taxon>
        <taxon>Cellvibrionales</taxon>
        <taxon>Cellvibrionaceae</taxon>
        <taxon>Simiduia</taxon>
    </lineage>
</organism>
<dbReference type="SUPFAM" id="SSF103473">
    <property type="entry name" value="MFS general substrate transporter"/>
    <property type="match status" value="1"/>
</dbReference>
<dbReference type="InterPro" id="IPR020846">
    <property type="entry name" value="MFS_dom"/>
</dbReference>
<name>K4KPV5_SIMAS</name>
<keyword evidence="4 6" id="KW-1133">Transmembrane helix</keyword>
<dbReference type="InterPro" id="IPR011701">
    <property type="entry name" value="MFS"/>
</dbReference>
<protein>
    <submittedName>
        <fullName evidence="8">Multidrug resistance transporter</fullName>
    </submittedName>
</protein>
<dbReference type="PANTHER" id="PTHR23502">
    <property type="entry name" value="MAJOR FACILITATOR SUPERFAMILY"/>
    <property type="match status" value="1"/>
</dbReference>
<feature type="transmembrane region" description="Helical" evidence="6">
    <location>
        <begin position="346"/>
        <end position="365"/>
    </location>
</feature>
<evidence type="ECO:0000256" key="1">
    <source>
        <dbReference type="ARBA" id="ARBA00004141"/>
    </source>
</evidence>
<feature type="transmembrane region" description="Helical" evidence="6">
    <location>
        <begin position="134"/>
        <end position="153"/>
    </location>
</feature>
<feature type="transmembrane region" description="Helical" evidence="6">
    <location>
        <begin position="71"/>
        <end position="90"/>
    </location>
</feature>
<dbReference type="Pfam" id="PF07690">
    <property type="entry name" value="MFS_1"/>
    <property type="match status" value="1"/>
</dbReference>
<evidence type="ECO:0000256" key="6">
    <source>
        <dbReference type="SAM" id="Phobius"/>
    </source>
</evidence>
<evidence type="ECO:0000256" key="4">
    <source>
        <dbReference type="ARBA" id="ARBA00022989"/>
    </source>
</evidence>
<dbReference type="STRING" id="1117647.M5M_15765"/>
<dbReference type="Proteomes" id="UP000000466">
    <property type="component" value="Chromosome"/>
</dbReference>
<dbReference type="eggNOG" id="COG2814">
    <property type="taxonomic scope" value="Bacteria"/>
</dbReference>
<dbReference type="GO" id="GO:0022857">
    <property type="term" value="F:transmembrane transporter activity"/>
    <property type="evidence" value="ECO:0007669"/>
    <property type="project" value="InterPro"/>
</dbReference>
<proteinExistence type="predicted"/>
<gene>
    <name evidence="8" type="ordered locus">M5M_15765</name>
</gene>
<evidence type="ECO:0000259" key="7">
    <source>
        <dbReference type="PROSITE" id="PS50850"/>
    </source>
</evidence>
<accession>K4KPV5</accession>
<keyword evidence="2" id="KW-0813">Transport</keyword>
<dbReference type="EMBL" id="CP003746">
    <property type="protein sequence ID" value="AFV00286.1"/>
    <property type="molecule type" value="Genomic_DNA"/>
</dbReference>
<feature type="transmembrane region" description="Helical" evidence="6">
    <location>
        <begin position="159"/>
        <end position="179"/>
    </location>
</feature>
<dbReference type="Gene3D" id="1.20.1720.10">
    <property type="entry name" value="Multidrug resistance protein D"/>
    <property type="match status" value="1"/>
</dbReference>
<feature type="transmembrane region" description="Helical" evidence="6">
    <location>
        <begin position="42"/>
        <end position="59"/>
    </location>
</feature>